<dbReference type="SMART" id="SM00382">
    <property type="entry name" value="AAA"/>
    <property type="match status" value="1"/>
</dbReference>
<evidence type="ECO:0000259" key="4">
    <source>
        <dbReference type="PROSITE" id="PS50893"/>
    </source>
</evidence>
<name>A0A917IDC3_9MICO</name>
<dbReference type="InterPro" id="IPR003593">
    <property type="entry name" value="AAA+_ATPase"/>
</dbReference>
<dbReference type="Proteomes" id="UP000657592">
    <property type="component" value="Unassembled WGS sequence"/>
</dbReference>
<dbReference type="Pfam" id="PF00005">
    <property type="entry name" value="ABC_tran"/>
    <property type="match status" value="1"/>
</dbReference>
<dbReference type="PANTHER" id="PTHR42788:SF19">
    <property type="entry name" value="ALIPHATIC SULFONATES IMPORT ATP-BINDING PROTEIN SSUB 2"/>
    <property type="match status" value="1"/>
</dbReference>
<organism evidence="5 6">
    <name type="scientific">Microbacterium album</name>
    <dbReference type="NCBI Taxonomy" id="2053191"/>
    <lineage>
        <taxon>Bacteria</taxon>
        <taxon>Bacillati</taxon>
        <taxon>Actinomycetota</taxon>
        <taxon>Actinomycetes</taxon>
        <taxon>Micrococcales</taxon>
        <taxon>Microbacteriaceae</taxon>
        <taxon>Microbacterium</taxon>
    </lineage>
</organism>
<keyword evidence="6" id="KW-1185">Reference proteome</keyword>
<dbReference type="CDD" id="cd03293">
    <property type="entry name" value="ABC_NrtD_SsuB_transporters"/>
    <property type="match status" value="1"/>
</dbReference>
<dbReference type="PROSITE" id="PS50893">
    <property type="entry name" value="ABC_TRANSPORTER_2"/>
    <property type="match status" value="1"/>
</dbReference>
<proteinExistence type="predicted"/>
<reference evidence="5" key="1">
    <citation type="journal article" date="2014" name="Int. J. Syst. Evol. Microbiol.">
        <title>Complete genome sequence of Corynebacterium casei LMG S-19264T (=DSM 44701T), isolated from a smear-ripened cheese.</title>
        <authorList>
            <consortium name="US DOE Joint Genome Institute (JGI-PGF)"/>
            <person name="Walter F."/>
            <person name="Albersmeier A."/>
            <person name="Kalinowski J."/>
            <person name="Ruckert C."/>
        </authorList>
    </citation>
    <scope>NUCLEOTIDE SEQUENCE</scope>
    <source>
        <strain evidence="5">CGMCC 1.15794</strain>
    </source>
</reference>
<dbReference type="AlphaFoldDB" id="A0A917IDC3"/>
<dbReference type="RefSeq" id="WP_188754411.1">
    <property type="nucleotide sequence ID" value="NZ_BMJY01000001.1"/>
</dbReference>
<evidence type="ECO:0000256" key="1">
    <source>
        <dbReference type="ARBA" id="ARBA00022448"/>
    </source>
</evidence>
<dbReference type="SUPFAM" id="SSF52540">
    <property type="entry name" value="P-loop containing nucleoside triphosphate hydrolases"/>
    <property type="match status" value="1"/>
</dbReference>
<evidence type="ECO:0000256" key="2">
    <source>
        <dbReference type="ARBA" id="ARBA00022741"/>
    </source>
</evidence>
<keyword evidence="1" id="KW-0813">Transport</keyword>
<dbReference type="InterPro" id="IPR027417">
    <property type="entry name" value="P-loop_NTPase"/>
</dbReference>
<gene>
    <name evidence="5" type="ORF">GCM10010921_02330</name>
</gene>
<keyword evidence="2" id="KW-0547">Nucleotide-binding</keyword>
<comment type="caution">
    <text evidence="5">The sequence shown here is derived from an EMBL/GenBank/DDBJ whole genome shotgun (WGS) entry which is preliminary data.</text>
</comment>
<sequence>MPATLTSPRPTRTAAAAGVVALSGVSRAFDGPRGSREVLRGVDLELAAGEILSVVGPSGGGKSTLLRLIGGLDVPTTGAITIDGTPVADTDARTAVAFQEPRLLPWRTLAQNVAIGLPRGTGKRAGRERVAELLRLVGLEHAAELRPREVSGGMAQRASLARALARNPDVLLLDEPFGALDALTRLRMQDLLLDIHAAQPTTVLLVTHDVEEALYLGDRVLLLRSLADATSETTADAAPTSLARMVHVPGERPRDRAAAELAQLRAGLLEGLGVDTHHHEENS</sequence>
<evidence type="ECO:0000256" key="3">
    <source>
        <dbReference type="ARBA" id="ARBA00022840"/>
    </source>
</evidence>
<protein>
    <submittedName>
        <fullName evidence="5">ABC transporter</fullName>
    </submittedName>
</protein>
<evidence type="ECO:0000313" key="5">
    <source>
        <dbReference type="EMBL" id="GGH34542.1"/>
    </source>
</evidence>
<dbReference type="GO" id="GO:0005524">
    <property type="term" value="F:ATP binding"/>
    <property type="evidence" value="ECO:0007669"/>
    <property type="project" value="UniProtKB-KW"/>
</dbReference>
<reference evidence="5" key="2">
    <citation type="submission" date="2020-09" db="EMBL/GenBank/DDBJ databases">
        <authorList>
            <person name="Sun Q."/>
            <person name="Zhou Y."/>
        </authorList>
    </citation>
    <scope>NUCLEOTIDE SEQUENCE</scope>
    <source>
        <strain evidence="5">CGMCC 1.15794</strain>
    </source>
</reference>
<dbReference type="InterPro" id="IPR050166">
    <property type="entry name" value="ABC_transporter_ATP-bind"/>
</dbReference>
<feature type="domain" description="ABC transporter" evidence="4">
    <location>
        <begin position="20"/>
        <end position="250"/>
    </location>
</feature>
<dbReference type="PROSITE" id="PS00211">
    <property type="entry name" value="ABC_TRANSPORTER_1"/>
    <property type="match status" value="1"/>
</dbReference>
<dbReference type="InterPro" id="IPR003439">
    <property type="entry name" value="ABC_transporter-like_ATP-bd"/>
</dbReference>
<keyword evidence="3" id="KW-0067">ATP-binding</keyword>
<accession>A0A917IDC3</accession>
<dbReference type="EMBL" id="BMJY01000001">
    <property type="protein sequence ID" value="GGH34542.1"/>
    <property type="molecule type" value="Genomic_DNA"/>
</dbReference>
<dbReference type="GO" id="GO:0016887">
    <property type="term" value="F:ATP hydrolysis activity"/>
    <property type="evidence" value="ECO:0007669"/>
    <property type="project" value="InterPro"/>
</dbReference>
<dbReference type="InterPro" id="IPR017871">
    <property type="entry name" value="ABC_transporter-like_CS"/>
</dbReference>
<dbReference type="Gene3D" id="3.40.50.300">
    <property type="entry name" value="P-loop containing nucleotide triphosphate hydrolases"/>
    <property type="match status" value="1"/>
</dbReference>
<evidence type="ECO:0000313" key="6">
    <source>
        <dbReference type="Proteomes" id="UP000657592"/>
    </source>
</evidence>
<dbReference type="PANTHER" id="PTHR42788">
    <property type="entry name" value="TAURINE IMPORT ATP-BINDING PROTEIN-RELATED"/>
    <property type="match status" value="1"/>
</dbReference>